<protein>
    <recommendedName>
        <fullName evidence="2">Autophagy-related protein 101</fullName>
    </recommendedName>
</protein>
<dbReference type="InterPro" id="IPR012445">
    <property type="entry name" value="ATG101"/>
</dbReference>
<proteinExistence type="inferred from homology"/>
<dbReference type="EMBL" id="QEAN01000221">
    <property type="protein sequence ID" value="TPX42777.1"/>
    <property type="molecule type" value="Genomic_DNA"/>
</dbReference>
<dbReference type="VEuPathDB" id="FungiDB:SeMB42_g04987"/>
<accession>A0A507CUE7</accession>
<sequence>MPEPIVLAVSVDRFYLKEVLRALVHSIVYHRSFSMTRPCQVDIDDLDVTYVKLDDPQVHVNIEDKVSAFARAVDSASASASASGALKGQIDIMFFQKRARKYWFTRTEEEVCWEQWTLSVTVGTARSEREQIEARRALEPEIEAHLMRISLRTNEHKDHVPPITNNDTYPFPFQISVSSHSDSTWSGLFKAYLPS</sequence>
<dbReference type="STRING" id="286115.A0A507CUE7"/>
<evidence type="ECO:0000256" key="3">
    <source>
        <dbReference type="ARBA" id="ARBA00023006"/>
    </source>
</evidence>
<dbReference type="PANTHER" id="PTHR13292:SF0">
    <property type="entry name" value="AUTOPHAGY-RELATED PROTEIN 101"/>
    <property type="match status" value="1"/>
</dbReference>
<comment type="similarity">
    <text evidence="1">Belongs to the ATG101 family.</text>
</comment>
<dbReference type="GO" id="GO:1990316">
    <property type="term" value="C:Atg1/ULK1 kinase complex"/>
    <property type="evidence" value="ECO:0007669"/>
    <property type="project" value="TreeGrafter"/>
</dbReference>
<name>A0A507CUE7_9FUNG</name>
<dbReference type="PANTHER" id="PTHR13292">
    <property type="entry name" value="AUTOPHAGY-RELATED PROTEIN 101"/>
    <property type="match status" value="1"/>
</dbReference>
<evidence type="ECO:0000256" key="1">
    <source>
        <dbReference type="ARBA" id="ARBA00007130"/>
    </source>
</evidence>
<reference evidence="4 5" key="1">
    <citation type="journal article" date="2019" name="Sci. Rep.">
        <title>Comparative genomics of chytrid fungi reveal insights into the obligate biotrophic and pathogenic lifestyle of Synchytrium endobioticum.</title>
        <authorList>
            <person name="van de Vossenberg B.T.L.H."/>
            <person name="Warris S."/>
            <person name="Nguyen H.D.T."/>
            <person name="van Gent-Pelzer M.P.E."/>
            <person name="Joly D.L."/>
            <person name="van de Geest H.C."/>
            <person name="Bonants P.J.M."/>
            <person name="Smith D.S."/>
            <person name="Levesque C.A."/>
            <person name="van der Lee T.A.J."/>
        </authorList>
    </citation>
    <scope>NUCLEOTIDE SEQUENCE [LARGE SCALE GENOMIC DNA]</scope>
    <source>
        <strain evidence="4 5">MB42</strain>
    </source>
</reference>
<organism evidence="4 5">
    <name type="scientific">Synchytrium endobioticum</name>
    <dbReference type="NCBI Taxonomy" id="286115"/>
    <lineage>
        <taxon>Eukaryota</taxon>
        <taxon>Fungi</taxon>
        <taxon>Fungi incertae sedis</taxon>
        <taxon>Chytridiomycota</taxon>
        <taxon>Chytridiomycota incertae sedis</taxon>
        <taxon>Chytridiomycetes</taxon>
        <taxon>Synchytriales</taxon>
        <taxon>Synchytriaceae</taxon>
        <taxon>Synchytrium</taxon>
    </lineage>
</organism>
<dbReference type="GO" id="GO:0000045">
    <property type="term" value="P:autophagosome assembly"/>
    <property type="evidence" value="ECO:0007669"/>
    <property type="project" value="TreeGrafter"/>
</dbReference>
<keyword evidence="5" id="KW-1185">Reference proteome</keyword>
<dbReference type="AlphaFoldDB" id="A0A507CUE7"/>
<comment type="caution">
    <text evidence="4">The sequence shown here is derived from an EMBL/GenBank/DDBJ whole genome shotgun (WGS) entry which is preliminary data.</text>
</comment>
<evidence type="ECO:0000313" key="5">
    <source>
        <dbReference type="Proteomes" id="UP000317494"/>
    </source>
</evidence>
<evidence type="ECO:0000256" key="2">
    <source>
        <dbReference type="ARBA" id="ARBA00018874"/>
    </source>
</evidence>
<dbReference type="GO" id="GO:0000407">
    <property type="term" value="C:phagophore assembly site"/>
    <property type="evidence" value="ECO:0007669"/>
    <property type="project" value="TreeGrafter"/>
</dbReference>
<dbReference type="Pfam" id="PF07855">
    <property type="entry name" value="ATG101"/>
    <property type="match status" value="1"/>
</dbReference>
<dbReference type="Proteomes" id="UP000317494">
    <property type="component" value="Unassembled WGS sequence"/>
</dbReference>
<dbReference type="GO" id="GO:0019901">
    <property type="term" value="F:protein kinase binding"/>
    <property type="evidence" value="ECO:0007669"/>
    <property type="project" value="TreeGrafter"/>
</dbReference>
<evidence type="ECO:0000313" key="4">
    <source>
        <dbReference type="EMBL" id="TPX42777.1"/>
    </source>
</evidence>
<keyword evidence="3" id="KW-0072">Autophagy</keyword>
<gene>
    <name evidence="4" type="ORF">SeMB42_g04987</name>
</gene>